<protein>
    <submittedName>
        <fullName evidence="9">Uncharacterized protein</fullName>
    </submittedName>
</protein>
<dbReference type="PANTHER" id="PTHR43690">
    <property type="entry name" value="NARDILYSIN"/>
    <property type="match status" value="1"/>
</dbReference>
<dbReference type="Pfam" id="PF05193">
    <property type="entry name" value="Peptidase_M16_C"/>
    <property type="match status" value="1"/>
</dbReference>
<evidence type="ECO:0000256" key="4">
    <source>
        <dbReference type="ARBA" id="ARBA00022833"/>
    </source>
</evidence>
<comment type="similarity">
    <text evidence="1">Belongs to the peptidase M16 family.</text>
</comment>
<dbReference type="GO" id="GO:0006508">
    <property type="term" value="P:proteolysis"/>
    <property type="evidence" value="ECO:0007669"/>
    <property type="project" value="UniProtKB-KW"/>
</dbReference>
<dbReference type="Gene3D" id="3.30.830.10">
    <property type="entry name" value="Metalloenzyme, LuxS/M16 peptidase-like"/>
    <property type="match status" value="4"/>
</dbReference>
<feature type="domain" description="Peptidase M16 N-terminal" evidence="7">
    <location>
        <begin position="164"/>
        <end position="286"/>
    </location>
</feature>
<dbReference type="PANTHER" id="PTHR43690:SF33">
    <property type="entry name" value="STROMAL PROCESSING PEPTIDASE, CHLOROPLASTIC"/>
    <property type="match status" value="1"/>
</dbReference>
<dbReference type="GO" id="GO:0046872">
    <property type="term" value="F:metal ion binding"/>
    <property type="evidence" value="ECO:0007669"/>
    <property type="project" value="InterPro"/>
</dbReference>
<evidence type="ECO:0000256" key="5">
    <source>
        <dbReference type="ARBA" id="ARBA00023049"/>
    </source>
</evidence>
<dbReference type="InterPro" id="IPR050626">
    <property type="entry name" value="Peptidase_M16"/>
</dbReference>
<dbReference type="Pfam" id="PF00675">
    <property type="entry name" value="Peptidase_M16"/>
    <property type="match status" value="1"/>
</dbReference>
<dbReference type="SUPFAM" id="SSF63411">
    <property type="entry name" value="LuxS/MPP-like metallohydrolase"/>
    <property type="match status" value="4"/>
</dbReference>
<feature type="domain" description="Peptidase M16 C-terminal" evidence="8">
    <location>
        <begin position="318"/>
        <end position="535"/>
    </location>
</feature>
<keyword evidence="2" id="KW-0645">Protease</keyword>
<evidence type="ECO:0000256" key="1">
    <source>
        <dbReference type="ARBA" id="ARBA00007261"/>
    </source>
</evidence>
<feature type="region of interest" description="Disordered" evidence="6">
    <location>
        <begin position="62"/>
        <end position="91"/>
    </location>
</feature>
<dbReference type="GO" id="GO:0008237">
    <property type="term" value="F:metallopeptidase activity"/>
    <property type="evidence" value="ECO:0007669"/>
    <property type="project" value="UniProtKB-KW"/>
</dbReference>
<accession>A0A7S2QRZ9</accession>
<evidence type="ECO:0000313" key="9">
    <source>
        <dbReference type="EMBL" id="CAD9650280.1"/>
    </source>
</evidence>
<dbReference type="InterPro" id="IPR011765">
    <property type="entry name" value="Pept_M16_N"/>
</dbReference>
<gene>
    <name evidence="9" type="ORF">NSPH01132_LOCUS377</name>
</gene>
<dbReference type="InterPro" id="IPR007863">
    <property type="entry name" value="Peptidase_M16_C"/>
</dbReference>
<dbReference type="InterPro" id="IPR011249">
    <property type="entry name" value="Metalloenz_LuxS/M16"/>
</dbReference>
<evidence type="ECO:0000259" key="8">
    <source>
        <dbReference type="Pfam" id="PF05193"/>
    </source>
</evidence>
<dbReference type="AlphaFoldDB" id="A0A7S2QRZ9"/>
<dbReference type="EMBL" id="HBHC01000680">
    <property type="protein sequence ID" value="CAD9650280.1"/>
    <property type="molecule type" value="Transcribed_RNA"/>
</dbReference>
<organism evidence="9">
    <name type="scientific">Norrisiella sphaerica</name>
    <dbReference type="NCBI Taxonomy" id="552664"/>
    <lineage>
        <taxon>Eukaryota</taxon>
        <taxon>Sar</taxon>
        <taxon>Rhizaria</taxon>
        <taxon>Cercozoa</taxon>
        <taxon>Chlorarachniophyceae</taxon>
        <taxon>Norrisiella</taxon>
    </lineage>
</organism>
<evidence type="ECO:0000259" key="7">
    <source>
        <dbReference type="Pfam" id="PF00675"/>
    </source>
</evidence>
<evidence type="ECO:0000256" key="3">
    <source>
        <dbReference type="ARBA" id="ARBA00022801"/>
    </source>
</evidence>
<keyword evidence="5" id="KW-0482">Metalloprotease</keyword>
<sequence>MYRPPTSRSNRSFYLVAMSAGLLLALSMYTACYPVGVSIQTKTRVNMHGGVGVGNRMHGLRTQQRFNTPPPRHSARGSGFMPRRSPSHTDLDMSDFEVHRRTYKLFATQNPDGEVDLRAKAVSFEVDEAEKVGVDLSAELEHHGEMRKGQIAKNGFRYIILKNPVPAGRFEAHLQMHVGSIEEAEDEQGVAHIVEHVTFLGSDKRSILFGTGSESNAYTDFHHTVYHINCPLVSQGTVALPPNTKLLPLALDALREIAFEAKMLTSRIEKERLAVLSELSMMTNMEYRMTTQEICELHAETILPKRFPIGDEATIRKVHPDKVRAFYKRFYHSDRADLFIVGDVDLDETESLIKQVFEPVPPSPTYLARQAMKIGALAGLKDYNETLEKIPDFDPRNDWRIRPQVVHKFSNEHRTDAPKDPAIFTHEMIPSLQLVMCAKLPVQPIRTKNDLREFVLNRLVVACLGWSLTSKVRPNPPLSGIEFDHSDSMSESCAVTTLKLYSRPYEWKDMLQVALKDVRRAYKRGFSQPELDCMINSMLADSKQAAQQASNIPSSEIVSSLLEAELLGHTFMDFNYYHQLLEEVVQTITLEDVNSHARQLLEYIAEYGSKNSPTPAAILACVPQGAGGASAELQIEATEIQGELMNRPDHEEEEEEVESLEHLVSAENLAHLQAENPPKWVEVENGEERAYDEQTGIVRRRLANGIRINYKRTDNTPNTISIAAVSPGGLSRESIENPAAVKLGVQTIMQGGSFGNYSREMVDLFSMRKLMNINFGVTLESITWDLLAPTETMDDLMQFLMLVYSDLRWNEKSFQSAKDLFHSNYEAVIKSLEMASADMLVKAVANDDPRFWGPPPEVIEKLDLQTVKDELEKQLCTENLEINIVGDFDEQDLEESIFKHLGAIPFTKAPEPLYQPDIVEIKPDPTRQHQKIQLPDDQKRAIGYLTGVAPNRWGISVENGASQEKGFWSFGSKKEPDEETKKRRGHPLFAPACVELIEKMVSTELYSYLRDSLSLVYHTKFEVGVNERLPTNDWLIVINSEHQNVDKAVGEASKCLRNIRFSPHMLNSAKRSVQHFHDTESANDGYWINVLRGLQDESLPQKKVEAISEYQGLIQQITLDDVRDMWKSFLISEKDVYTCVGVSGE</sequence>
<evidence type="ECO:0000256" key="6">
    <source>
        <dbReference type="SAM" id="MobiDB-lite"/>
    </source>
</evidence>
<keyword evidence="3" id="KW-0378">Hydrolase</keyword>
<reference evidence="9" key="1">
    <citation type="submission" date="2021-01" db="EMBL/GenBank/DDBJ databases">
        <authorList>
            <person name="Corre E."/>
            <person name="Pelletier E."/>
            <person name="Niang G."/>
            <person name="Scheremetjew M."/>
            <person name="Finn R."/>
            <person name="Kale V."/>
            <person name="Holt S."/>
            <person name="Cochrane G."/>
            <person name="Meng A."/>
            <person name="Brown T."/>
            <person name="Cohen L."/>
        </authorList>
    </citation>
    <scope>NUCLEOTIDE SEQUENCE</scope>
    <source>
        <strain evidence="9">BC52</strain>
    </source>
</reference>
<evidence type="ECO:0000256" key="2">
    <source>
        <dbReference type="ARBA" id="ARBA00022670"/>
    </source>
</evidence>
<name>A0A7S2QRZ9_9EUKA</name>
<keyword evidence="4" id="KW-0862">Zinc</keyword>
<proteinExistence type="inferred from homology"/>